<dbReference type="SUPFAM" id="SSF47413">
    <property type="entry name" value="lambda repressor-like DNA-binding domains"/>
    <property type="match status" value="1"/>
</dbReference>
<evidence type="ECO:0000313" key="6">
    <source>
        <dbReference type="EMBL" id="GAQ24816.1"/>
    </source>
</evidence>
<dbReference type="Gene3D" id="1.10.260.40">
    <property type="entry name" value="lambda repressor-like DNA-binding domains"/>
    <property type="match status" value="1"/>
</dbReference>
<dbReference type="OrthoDB" id="9784962at2"/>
<dbReference type="AlphaFoldDB" id="A0A0U9HDD4"/>
<gene>
    <name evidence="6" type="ORF">TSYNT_6197</name>
</gene>
<dbReference type="SUPFAM" id="SSF53822">
    <property type="entry name" value="Periplasmic binding protein-like I"/>
    <property type="match status" value="1"/>
</dbReference>
<dbReference type="EMBL" id="DF977000">
    <property type="protein sequence ID" value="GAQ24816.1"/>
    <property type="molecule type" value="Genomic_DNA"/>
</dbReference>
<dbReference type="Pfam" id="PF00356">
    <property type="entry name" value="LacI"/>
    <property type="match status" value="1"/>
</dbReference>
<dbReference type="CDD" id="cd01392">
    <property type="entry name" value="HTH_LacI"/>
    <property type="match status" value="1"/>
</dbReference>
<feature type="domain" description="HTH lacI-type" evidence="5">
    <location>
        <begin position="3"/>
        <end position="58"/>
    </location>
</feature>
<dbReference type="GO" id="GO:0003700">
    <property type="term" value="F:DNA-binding transcription factor activity"/>
    <property type="evidence" value="ECO:0007669"/>
    <property type="project" value="TreeGrafter"/>
</dbReference>
<keyword evidence="7" id="KW-1185">Reference proteome</keyword>
<dbReference type="SMART" id="SM00354">
    <property type="entry name" value="HTH_LACI"/>
    <property type="match status" value="1"/>
</dbReference>
<dbReference type="CDD" id="cd06267">
    <property type="entry name" value="PBP1_LacI_sugar_binding-like"/>
    <property type="match status" value="1"/>
</dbReference>
<evidence type="ECO:0000256" key="4">
    <source>
        <dbReference type="ARBA" id="ARBA00023163"/>
    </source>
</evidence>
<dbReference type="PROSITE" id="PS50932">
    <property type="entry name" value="HTH_LACI_2"/>
    <property type="match status" value="1"/>
</dbReference>
<dbReference type="PANTHER" id="PTHR30146:SF148">
    <property type="entry name" value="HTH-TYPE TRANSCRIPTIONAL REPRESSOR PURR-RELATED"/>
    <property type="match status" value="1"/>
</dbReference>
<dbReference type="GO" id="GO:0000976">
    <property type="term" value="F:transcription cis-regulatory region binding"/>
    <property type="evidence" value="ECO:0007669"/>
    <property type="project" value="TreeGrafter"/>
</dbReference>
<accession>A0A0U9HDD4</accession>
<keyword evidence="4" id="KW-0804">Transcription</keyword>
<keyword evidence="1" id="KW-0678">Repressor</keyword>
<dbReference type="STRING" id="224999.GCA_001485475_00822"/>
<dbReference type="PROSITE" id="PS00356">
    <property type="entry name" value="HTH_LACI_1"/>
    <property type="match status" value="1"/>
</dbReference>
<evidence type="ECO:0000256" key="3">
    <source>
        <dbReference type="ARBA" id="ARBA00023125"/>
    </source>
</evidence>
<evidence type="ECO:0000313" key="7">
    <source>
        <dbReference type="Proteomes" id="UP000062160"/>
    </source>
</evidence>
<proteinExistence type="predicted"/>
<dbReference type="PANTHER" id="PTHR30146">
    <property type="entry name" value="LACI-RELATED TRANSCRIPTIONAL REPRESSOR"/>
    <property type="match status" value="1"/>
</dbReference>
<dbReference type="Gene3D" id="3.40.50.2300">
    <property type="match status" value="2"/>
</dbReference>
<name>A0A0U9HDD4_9FIRM</name>
<dbReference type="InterPro" id="IPR000843">
    <property type="entry name" value="HTH_LacI"/>
</dbReference>
<keyword evidence="2" id="KW-0805">Transcription regulation</keyword>
<evidence type="ECO:0000256" key="2">
    <source>
        <dbReference type="ARBA" id="ARBA00023015"/>
    </source>
</evidence>
<evidence type="ECO:0000259" key="5">
    <source>
        <dbReference type="PROSITE" id="PS50932"/>
    </source>
</evidence>
<evidence type="ECO:0000256" key="1">
    <source>
        <dbReference type="ARBA" id="ARBA00022491"/>
    </source>
</evidence>
<dbReference type="InterPro" id="IPR028082">
    <property type="entry name" value="Peripla_BP_I"/>
</dbReference>
<dbReference type="Proteomes" id="UP000062160">
    <property type="component" value="Unassembled WGS sequence"/>
</dbReference>
<dbReference type="InterPro" id="IPR001761">
    <property type="entry name" value="Peripla_BP/Lac1_sug-bd_dom"/>
</dbReference>
<sequence>MSITIKDIAEKAGVSITTVSKIINKKDDDISDKTRNKVLKVIDEYNYIPSALATGLVTKKTNTIGLLLPDISNAFFAELARGVEDGANCEGYNVILCNTDDDPEKENQYLSVLKSKHVDGIVFLSTALSNHGEIRELNSKGFPVIVLDRAFDDEDILAVFIDNVMGGYLATKHLTEFGHEAIGCITGPLKPKLAIQRLEGYKKALKEAHIDFNEELIYEGNFKTKSGELGAKKLLKAGATAIFASNDMMAYGVYKAVHDEGLSIPYDISVVGFDDIFLSEILSPPLTSVKQPTYEMGIISAAMLIKKIKNEELKQLRVEYKPTLSVRKSVAFPADKV</sequence>
<dbReference type="PRINTS" id="PR00036">
    <property type="entry name" value="HTHLACI"/>
</dbReference>
<keyword evidence="3" id="KW-0238">DNA-binding</keyword>
<protein>
    <submittedName>
        <fullName evidence="6">LacI family transcriptional regulator</fullName>
    </submittedName>
</protein>
<dbReference type="Pfam" id="PF00532">
    <property type="entry name" value="Peripla_BP_1"/>
    <property type="match status" value="1"/>
</dbReference>
<organism evidence="6">
    <name type="scientific">Tepidanaerobacter syntrophicus</name>
    <dbReference type="NCBI Taxonomy" id="224999"/>
    <lineage>
        <taxon>Bacteria</taxon>
        <taxon>Bacillati</taxon>
        <taxon>Bacillota</taxon>
        <taxon>Clostridia</taxon>
        <taxon>Thermosediminibacterales</taxon>
        <taxon>Tepidanaerobacteraceae</taxon>
        <taxon>Tepidanaerobacter</taxon>
    </lineage>
</organism>
<dbReference type="InterPro" id="IPR010982">
    <property type="entry name" value="Lambda_DNA-bd_dom_sf"/>
</dbReference>
<dbReference type="RefSeq" id="WP_059031998.1">
    <property type="nucleotide sequence ID" value="NZ_BSDN01000003.1"/>
</dbReference>
<reference evidence="6" key="1">
    <citation type="journal article" date="2016" name="Genome Announc.">
        <title>Draft Genome Sequence of the Syntrophic Lactate-Degrading Bacterium Tepidanaerobacter syntrophicus JLT.</title>
        <authorList>
            <person name="Matsuura N."/>
            <person name="Ohashi A."/>
            <person name="Tourlousse D.M."/>
            <person name="Sekiguchi Y."/>
        </authorList>
    </citation>
    <scope>NUCLEOTIDE SEQUENCE [LARGE SCALE GENOMIC DNA]</scope>
    <source>
        <strain evidence="6">JL</strain>
    </source>
</reference>